<comment type="caution">
    <text evidence="1">The sequence shown here is derived from an EMBL/GenBank/DDBJ whole genome shotgun (WGS) entry which is preliminary data.</text>
</comment>
<proteinExistence type="predicted"/>
<dbReference type="RefSeq" id="WP_114125531.1">
    <property type="nucleotide sequence ID" value="NZ_QOUI01000002.1"/>
</dbReference>
<dbReference type="Proteomes" id="UP000252770">
    <property type="component" value="Unassembled WGS sequence"/>
</dbReference>
<dbReference type="EMBL" id="QOUI01000002">
    <property type="protein sequence ID" value="RCK70761.1"/>
    <property type="molecule type" value="Genomic_DNA"/>
</dbReference>
<keyword evidence="2" id="KW-1185">Reference proteome</keyword>
<organism evidence="1 2">
    <name type="scientific">Desertihabitans brevis</name>
    <dbReference type="NCBI Taxonomy" id="2268447"/>
    <lineage>
        <taxon>Bacteria</taxon>
        <taxon>Bacillati</taxon>
        <taxon>Actinomycetota</taxon>
        <taxon>Actinomycetes</taxon>
        <taxon>Propionibacteriales</taxon>
        <taxon>Propionibacteriaceae</taxon>
        <taxon>Desertihabitans</taxon>
    </lineage>
</organism>
<gene>
    <name evidence="1" type="ORF">DT076_05010</name>
</gene>
<reference evidence="1 2" key="1">
    <citation type="submission" date="2018-07" db="EMBL/GenBank/DDBJ databases">
        <title>Desertimonas flava gen. nov. sp. nov.</title>
        <authorList>
            <person name="Liu S."/>
        </authorList>
    </citation>
    <scope>NUCLEOTIDE SEQUENCE [LARGE SCALE GENOMIC DNA]</scope>
    <source>
        <strain evidence="1 2">16Sb5-5</strain>
    </source>
</reference>
<evidence type="ECO:0000313" key="2">
    <source>
        <dbReference type="Proteomes" id="UP000252770"/>
    </source>
</evidence>
<name>A0A367Z0M7_9ACTN</name>
<sequence>MTALDVRVQQGFVTAGIPAELVKELLEAFAEAKRRFYRDDLRPSEIEGARFSEAVFRILEWATAQQYTPLGGNLPKVPTLMGKLEQATAAPESVRFHIPRTLRLIYDVRNKRDVAHLGDGIDPNQQDATMVVRNMEWVLAELVRLHHNVSATEAHGIIVALVSKDVPLIQVFDGFPRVLKQLKASDHMLALLYWRGVEGATFTELHSWSRAAMRANLKRTLNTLDAKDLIHLNGDRYVLTHLGERDVEQRKLLEPQ</sequence>
<dbReference type="AlphaFoldDB" id="A0A367Z0M7"/>
<protein>
    <submittedName>
        <fullName evidence="1">Uncharacterized protein</fullName>
    </submittedName>
</protein>
<evidence type="ECO:0000313" key="1">
    <source>
        <dbReference type="EMBL" id="RCK70761.1"/>
    </source>
</evidence>
<accession>A0A367Z0M7</accession>